<feature type="transmembrane region" description="Helical" evidence="1">
    <location>
        <begin position="6"/>
        <end position="22"/>
    </location>
</feature>
<keyword evidence="3" id="KW-1185">Reference proteome</keyword>
<keyword evidence="1" id="KW-0812">Transmembrane</keyword>
<dbReference type="EMBL" id="PIPL01000001">
    <property type="protein sequence ID" value="RUO25858.1"/>
    <property type="molecule type" value="Genomic_DNA"/>
</dbReference>
<feature type="transmembrane region" description="Helical" evidence="1">
    <location>
        <begin position="58"/>
        <end position="80"/>
    </location>
</feature>
<evidence type="ECO:0000313" key="3">
    <source>
        <dbReference type="Proteomes" id="UP000288293"/>
    </source>
</evidence>
<gene>
    <name evidence="2" type="ORF">CWE09_03770</name>
</gene>
<keyword evidence="1" id="KW-0472">Membrane</keyword>
<reference evidence="2 3" key="1">
    <citation type="journal article" date="2011" name="Front. Microbiol.">
        <title>Genomic signatures of strain selection and enhancement in Bacillus atrophaeus var. globigii, a historical biowarfare simulant.</title>
        <authorList>
            <person name="Gibbons H.S."/>
            <person name="Broomall S.M."/>
            <person name="McNew L.A."/>
            <person name="Daligault H."/>
            <person name="Chapman C."/>
            <person name="Bruce D."/>
            <person name="Karavis M."/>
            <person name="Krepps M."/>
            <person name="McGregor P.A."/>
            <person name="Hong C."/>
            <person name="Park K.H."/>
            <person name="Akmal A."/>
            <person name="Feldman A."/>
            <person name="Lin J.S."/>
            <person name="Chang W.E."/>
            <person name="Higgs B.W."/>
            <person name="Demirev P."/>
            <person name="Lindquist J."/>
            <person name="Liem A."/>
            <person name="Fochler E."/>
            <person name="Read T.D."/>
            <person name="Tapia R."/>
            <person name="Johnson S."/>
            <person name="Bishop-Lilly K.A."/>
            <person name="Detter C."/>
            <person name="Han C."/>
            <person name="Sozhamannan S."/>
            <person name="Rosenzweig C.N."/>
            <person name="Skowronski E.W."/>
        </authorList>
    </citation>
    <scope>NUCLEOTIDE SEQUENCE [LARGE SCALE GENOMIC DNA]</scope>
    <source>
        <strain evidence="2 3">MLST1</strain>
    </source>
</reference>
<protein>
    <submittedName>
        <fullName evidence="2">Uncharacterized protein</fullName>
    </submittedName>
</protein>
<accession>A0A432W713</accession>
<comment type="caution">
    <text evidence="2">The sequence shown here is derived from an EMBL/GenBank/DDBJ whole genome shotgun (WGS) entry which is preliminary data.</text>
</comment>
<sequence length="85" mass="9958">MFAMVIFLIVVPFFSACILQLFNKRIAVIVGVILPIVFITSIPLLYPESAGTLFEVLYFIYVPIFAAMNYIFWLIIRYLWSTWKK</sequence>
<keyword evidence="1" id="KW-1133">Transmembrane helix</keyword>
<dbReference type="AlphaFoldDB" id="A0A432W713"/>
<dbReference type="Proteomes" id="UP000288293">
    <property type="component" value="Unassembled WGS sequence"/>
</dbReference>
<evidence type="ECO:0000256" key="1">
    <source>
        <dbReference type="SAM" id="Phobius"/>
    </source>
</evidence>
<feature type="transmembrane region" description="Helical" evidence="1">
    <location>
        <begin position="27"/>
        <end position="46"/>
    </location>
</feature>
<evidence type="ECO:0000313" key="2">
    <source>
        <dbReference type="EMBL" id="RUO25858.1"/>
    </source>
</evidence>
<proteinExistence type="predicted"/>
<name>A0A432W713_9GAMM</name>
<organism evidence="2 3">
    <name type="scientific">Aliidiomarina minuta</name>
    <dbReference type="NCBI Taxonomy" id="880057"/>
    <lineage>
        <taxon>Bacteria</taxon>
        <taxon>Pseudomonadati</taxon>
        <taxon>Pseudomonadota</taxon>
        <taxon>Gammaproteobacteria</taxon>
        <taxon>Alteromonadales</taxon>
        <taxon>Idiomarinaceae</taxon>
        <taxon>Aliidiomarina</taxon>
    </lineage>
</organism>